<dbReference type="PANTHER" id="PTHR42924">
    <property type="entry name" value="EXONUCLEASE"/>
    <property type="match status" value="1"/>
</dbReference>
<feature type="signal peptide" evidence="1">
    <location>
        <begin position="1"/>
        <end position="20"/>
    </location>
</feature>
<dbReference type="InterPro" id="IPR052018">
    <property type="entry name" value="PHP_domain"/>
</dbReference>
<dbReference type="RefSeq" id="WP_200463173.1">
    <property type="nucleotide sequence ID" value="NZ_JAENRR010000002.1"/>
</dbReference>
<dbReference type="SUPFAM" id="SSF89550">
    <property type="entry name" value="PHP domain-like"/>
    <property type="match status" value="1"/>
</dbReference>
<proteinExistence type="predicted"/>
<sequence>MKKLYVILLSSIFCVSTLLAQQNANNIELRIKQTAQRKNILIPNIEGYQTLKGDFHIHTVFSDGLVWPTIRIQECWAEGIDVMAITDHLEYRPHKAYMQKGHNHSYELAINEAKKHNILLIKAAEITREMPPGHLNALFINDADALHHKKVEKTFEEVKEQNALLLWNHPGWKAQQPDTCLIYEVHQKLIKEGLVQGMEVMNYNEWYPIVLQWCIDYNLAVFANSDIHGVTGYVYDVKHAHRPMTLLFAKERTQKGVREAIESARTIAWFDQQLAGPEELIKQLFKASVTLKPAFHTDDKHVYMELSNSSDMQFEFINETKSNGAPANFTLQPRKTIVVRLAKSSKAFKVTLDNCHIGMDKKLQIDLM</sequence>
<evidence type="ECO:0000256" key="1">
    <source>
        <dbReference type="SAM" id="SignalP"/>
    </source>
</evidence>
<keyword evidence="4" id="KW-1185">Reference proteome</keyword>
<gene>
    <name evidence="3" type="ORF">JIV24_01225</name>
</gene>
<feature type="domain" description="Ig-like" evidence="2">
    <location>
        <begin position="290"/>
        <end position="367"/>
    </location>
</feature>
<name>A0ABS1HEA2_9BACT</name>
<protein>
    <recommendedName>
        <fullName evidence="2">Ig-like domain-containing protein</fullName>
    </recommendedName>
</protein>
<keyword evidence="1" id="KW-0732">Signal</keyword>
<evidence type="ECO:0000313" key="4">
    <source>
        <dbReference type="Proteomes" id="UP000605676"/>
    </source>
</evidence>
<feature type="chain" id="PRO_5047407205" description="Ig-like domain-containing protein" evidence="1">
    <location>
        <begin position="21"/>
        <end position="368"/>
    </location>
</feature>
<reference evidence="3 4" key="1">
    <citation type="submission" date="2021-01" db="EMBL/GenBank/DDBJ databases">
        <title>Carboxyliciviraga sp.nov., isolated from coastal sediments.</title>
        <authorList>
            <person name="Lu D."/>
            <person name="Zhang T."/>
        </authorList>
    </citation>
    <scope>NUCLEOTIDE SEQUENCE [LARGE SCALE GENOMIC DNA]</scope>
    <source>
        <strain evidence="3 4">N1Y132</strain>
    </source>
</reference>
<dbReference type="InterPro" id="IPR032165">
    <property type="entry name" value="DUF5001"/>
</dbReference>
<dbReference type="PANTHER" id="PTHR42924:SF3">
    <property type="entry name" value="POLYMERASE_HISTIDINOL PHOSPHATASE N-TERMINAL DOMAIN-CONTAINING PROTEIN"/>
    <property type="match status" value="1"/>
</dbReference>
<dbReference type="CDD" id="cd12112">
    <property type="entry name" value="PHP_HisPPase_Chlorobi_like"/>
    <property type="match status" value="1"/>
</dbReference>
<evidence type="ECO:0000259" key="2">
    <source>
        <dbReference type="Pfam" id="PF16392"/>
    </source>
</evidence>
<dbReference type="InterPro" id="IPR016195">
    <property type="entry name" value="Pol/histidinol_Pase-like"/>
</dbReference>
<accession>A0ABS1HEA2</accession>
<dbReference type="Gene3D" id="3.20.20.140">
    <property type="entry name" value="Metal-dependent hydrolases"/>
    <property type="match status" value="1"/>
</dbReference>
<dbReference type="EMBL" id="JAENRR010000002">
    <property type="protein sequence ID" value="MBK3515941.1"/>
    <property type="molecule type" value="Genomic_DNA"/>
</dbReference>
<organism evidence="3 4">
    <name type="scientific">Carboxylicivirga marina</name>
    <dbReference type="NCBI Taxonomy" id="2800988"/>
    <lineage>
        <taxon>Bacteria</taxon>
        <taxon>Pseudomonadati</taxon>
        <taxon>Bacteroidota</taxon>
        <taxon>Bacteroidia</taxon>
        <taxon>Marinilabiliales</taxon>
        <taxon>Marinilabiliaceae</taxon>
        <taxon>Carboxylicivirga</taxon>
    </lineage>
</organism>
<dbReference type="Proteomes" id="UP000605676">
    <property type="component" value="Unassembled WGS sequence"/>
</dbReference>
<evidence type="ECO:0000313" key="3">
    <source>
        <dbReference type="EMBL" id="MBK3515941.1"/>
    </source>
</evidence>
<comment type="caution">
    <text evidence="3">The sequence shown here is derived from an EMBL/GenBank/DDBJ whole genome shotgun (WGS) entry which is preliminary data.</text>
</comment>
<dbReference type="Pfam" id="PF16392">
    <property type="entry name" value="DUF5001"/>
    <property type="match status" value="1"/>
</dbReference>